<dbReference type="SUPFAM" id="SSF53850">
    <property type="entry name" value="Periplasmic binding protein-like II"/>
    <property type="match status" value="1"/>
</dbReference>
<protein>
    <submittedName>
        <fullName evidence="2">ABC-type nitrate/sulfonate/bicarbonate transport systems</fullName>
    </submittedName>
</protein>
<sequence>MIQPSTKITIIWNPSSLCLVVVGLAQQRGIFEKHGLEVDTLNVGSDTNAILEAVALGKADATSNNILRFIKPLEAGFDVKLTAGVHAGCSYLIASRAAGITSIADLRGKRIGMADLASPNKFLYASVLKKAGIDPDNDITWRQFPADVFSLAVDKGEIDAFVDNHPNAYFVVKRSQGKLFELASNGTGELGMRTCCVLAIRGSLIRENRPAAAGLTRAFVEAALLVDGDNSLAVTAARHFAPHKASDEEIGEMIASYPYDAQRGCPTGEEFRQQVLSYARDLKEVGVLKPGTDPVRFTNRVFVDLLKA</sequence>
<evidence type="ECO:0000313" key="2">
    <source>
        <dbReference type="EMBL" id="BAS00254.1"/>
    </source>
</evidence>
<organism evidence="2">
    <name type="scientific">Blastochloris viridis</name>
    <name type="common">Rhodopseudomonas viridis</name>
    <dbReference type="NCBI Taxonomy" id="1079"/>
    <lineage>
        <taxon>Bacteria</taxon>
        <taxon>Pseudomonadati</taxon>
        <taxon>Pseudomonadota</taxon>
        <taxon>Alphaproteobacteria</taxon>
        <taxon>Hyphomicrobiales</taxon>
        <taxon>Blastochloridaceae</taxon>
        <taxon>Blastochloris</taxon>
    </lineage>
</organism>
<name>A0A182D507_BLAVI</name>
<evidence type="ECO:0000259" key="1">
    <source>
        <dbReference type="Pfam" id="PF09084"/>
    </source>
</evidence>
<dbReference type="Pfam" id="PF09084">
    <property type="entry name" value="NMT1"/>
    <property type="match status" value="1"/>
</dbReference>
<dbReference type="Gene3D" id="3.40.190.10">
    <property type="entry name" value="Periplasmic binding protein-like II"/>
    <property type="match status" value="2"/>
</dbReference>
<dbReference type="AlphaFoldDB" id="A0A182D507"/>
<accession>A0A182D507</accession>
<dbReference type="PATRIC" id="fig|1079.8.peg.2747"/>
<dbReference type="EMBL" id="AP014854">
    <property type="protein sequence ID" value="BAS00254.1"/>
    <property type="molecule type" value="Genomic_DNA"/>
</dbReference>
<dbReference type="PANTHER" id="PTHR30024">
    <property type="entry name" value="ALIPHATIC SULFONATES-BINDING PROTEIN-RELATED"/>
    <property type="match status" value="1"/>
</dbReference>
<gene>
    <name evidence="2" type="ORF">BV133_2660</name>
</gene>
<dbReference type="PANTHER" id="PTHR30024:SF21">
    <property type="entry name" value="ABC TRANSPORTER SUBSTRATE-BINDING PROTEIN"/>
    <property type="match status" value="1"/>
</dbReference>
<proteinExistence type="predicted"/>
<reference evidence="2" key="1">
    <citation type="journal article" date="2015" name="Genome Announc.">
        <title>Complete Genome Sequence of the Bacteriochlorophyll b-Producing Photosynthetic Bacterium Blastochloris viridis.</title>
        <authorList>
            <person name="Tsukatani Y."/>
            <person name="Hirose Y."/>
            <person name="Harada J."/>
            <person name="Misawa N."/>
            <person name="Mori K."/>
            <person name="Inoue K."/>
            <person name="Tamiaki H."/>
        </authorList>
    </citation>
    <scope>NUCLEOTIDE SEQUENCE [LARGE SCALE GENOMIC DNA]</scope>
    <source>
        <strain evidence="2">DSM 133</strain>
    </source>
</reference>
<dbReference type="InterPro" id="IPR015168">
    <property type="entry name" value="SsuA/THI5"/>
</dbReference>
<feature type="domain" description="SsuA/THI5-like" evidence="1">
    <location>
        <begin position="24"/>
        <end position="185"/>
    </location>
</feature>